<proteinExistence type="predicted"/>
<dbReference type="STRING" id="1563681.BFP71_03280"/>
<accession>A0A1E5T5Q8</accession>
<reference evidence="3 4" key="1">
    <citation type="submission" date="2016-08" db="EMBL/GenBank/DDBJ databases">
        <title>Draft genome of Fabibacter sp. strain SK-8.</title>
        <authorList>
            <person name="Wong S.-K."/>
            <person name="Hamasaki K."/>
            <person name="Yoshizawa S."/>
        </authorList>
    </citation>
    <scope>NUCLEOTIDE SEQUENCE [LARGE SCALE GENOMIC DNA]</scope>
    <source>
        <strain evidence="3 4">SK-8</strain>
    </source>
</reference>
<gene>
    <name evidence="3" type="ORF">BFP71_03280</name>
</gene>
<comment type="caution">
    <text evidence="3">The sequence shown here is derived from an EMBL/GenBank/DDBJ whole genome shotgun (WGS) entry which is preliminary data.</text>
</comment>
<dbReference type="Pfam" id="PF04784">
    <property type="entry name" value="DUF547"/>
    <property type="match status" value="1"/>
</dbReference>
<name>A0A1E5T5Q8_9BACT</name>
<dbReference type="AlphaFoldDB" id="A0A1E5T5Q8"/>
<evidence type="ECO:0000313" key="4">
    <source>
        <dbReference type="Proteomes" id="UP000095552"/>
    </source>
</evidence>
<dbReference type="EMBL" id="MDGQ01000003">
    <property type="protein sequence ID" value="OEK06700.1"/>
    <property type="molecule type" value="Genomic_DNA"/>
</dbReference>
<dbReference type="OrthoDB" id="526867at2"/>
<evidence type="ECO:0000259" key="2">
    <source>
        <dbReference type="Pfam" id="PF04784"/>
    </source>
</evidence>
<dbReference type="RefSeq" id="WP_069834012.1">
    <property type="nucleotide sequence ID" value="NZ_MDGQ01000003.1"/>
</dbReference>
<protein>
    <recommendedName>
        <fullName evidence="2">DUF547 domain-containing protein</fullName>
    </recommendedName>
</protein>
<keyword evidence="4" id="KW-1185">Reference proteome</keyword>
<dbReference type="InterPro" id="IPR006869">
    <property type="entry name" value="DUF547"/>
</dbReference>
<keyword evidence="1" id="KW-0732">Signal</keyword>
<evidence type="ECO:0000256" key="1">
    <source>
        <dbReference type="SAM" id="SignalP"/>
    </source>
</evidence>
<dbReference type="PANTHER" id="PTHR46361">
    <property type="entry name" value="ELECTRON CARRIER/ PROTEIN DISULFIDE OXIDOREDUCTASE"/>
    <property type="match status" value="1"/>
</dbReference>
<dbReference type="PANTHER" id="PTHR46361:SF3">
    <property type="entry name" value="ELECTRON CARRIER_ PROTEIN DISULFIDE OXIDOREDUCTASE"/>
    <property type="match status" value="1"/>
</dbReference>
<dbReference type="PROSITE" id="PS51257">
    <property type="entry name" value="PROKAR_LIPOPROTEIN"/>
    <property type="match status" value="1"/>
</dbReference>
<sequence length="257" mass="29506">MQKRVNTIIVLAILFVIGCSNSNNTFASKSDIKPDHTDWTALLAKHVKADGLVDYKGFVKDKDKLNAYADYLSKNAPADDWSDEEKIAYWINAYNVFTVKLIVDNYPVKSIKDLNPSLAIPTIRSVWTKEWFQIGGEDFSLDRIEHKILRKDFEEPRIHFAVNCASISCPVLRNEAYTATKLDAQLEEQAKLFLNDTTRNTITPDRITVSKIFSWFGGDFKNGQTLVQFINRYTDVEINDKAKVKFMSYNWDLNQSN</sequence>
<feature type="signal peptide" evidence="1">
    <location>
        <begin position="1"/>
        <end position="22"/>
    </location>
</feature>
<dbReference type="Proteomes" id="UP000095552">
    <property type="component" value="Unassembled WGS sequence"/>
</dbReference>
<feature type="domain" description="DUF547" evidence="2">
    <location>
        <begin position="79"/>
        <end position="194"/>
    </location>
</feature>
<evidence type="ECO:0000313" key="3">
    <source>
        <dbReference type="EMBL" id="OEK06700.1"/>
    </source>
</evidence>
<organism evidence="3 4">
    <name type="scientific">Roseivirga misakiensis</name>
    <dbReference type="NCBI Taxonomy" id="1563681"/>
    <lineage>
        <taxon>Bacteria</taxon>
        <taxon>Pseudomonadati</taxon>
        <taxon>Bacteroidota</taxon>
        <taxon>Cytophagia</taxon>
        <taxon>Cytophagales</taxon>
        <taxon>Roseivirgaceae</taxon>
        <taxon>Roseivirga</taxon>
    </lineage>
</organism>
<feature type="chain" id="PRO_5009186006" description="DUF547 domain-containing protein" evidence="1">
    <location>
        <begin position="23"/>
        <end position="257"/>
    </location>
</feature>